<dbReference type="InterPro" id="IPR000182">
    <property type="entry name" value="GNAT_dom"/>
</dbReference>
<keyword evidence="2" id="KW-0012">Acyltransferase</keyword>
<protein>
    <submittedName>
        <fullName evidence="4">GNAT family N-acetyltransferase</fullName>
    </submittedName>
</protein>
<evidence type="ECO:0000313" key="5">
    <source>
        <dbReference type="Proteomes" id="UP000598297"/>
    </source>
</evidence>
<dbReference type="InterPro" id="IPR050832">
    <property type="entry name" value="Bact_Acetyltransf"/>
</dbReference>
<dbReference type="PANTHER" id="PTHR43877:SF1">
    <property type="entry name" value="ACETYLTRANSFERASE"/>
    <property type="match status" value="1"/>
</dbReference>
<comment type="caution">
    <text evidence="4">The sequence shown here is derived from an EMBL/GenBank/DDBJ whole genome shotgun (WGS) entry which is preliminary data.</text>
</comment>
<dbReference type="Proteomes" id="UP000598297">
    <property type="component" value="Unassembled WGS sequence"/>
</dbReference>
<dbReference type="Gene3D" id="3.40.630.30">
    <property type="match status" value="1"/>
</dbReference>
<keyword evidence="5" id="KW-1185">Reference proteome</keyword>
<evidence type="ECO:0000259" key="3">
    <source>
        <dbReference type="PROSITE" id="PS51186"/>
    </source>
</evidence>
<dbReference type="InterPro" id="IPR016181">
    <property type="entry name" value="Acyl_CoA_acyltransferase"/>
</dbReference>
<evidence type="ECO:0000313" key="4">
    <source>
        <dbReference type="EMBL" id="NBE55706.1"/>
    </source>
</evidence>
<accession>A0A964UUN8</accession>
<dbReference type="PROSITE" id="PS51186">
    <property type="entry name" value="GNAT"/>
    <property type="match status" value="2"/>
</dbReference>
<organism evidence="4 5">
    <name type="scientific">Streptomyces boluensis</name>
    <dbReference type="NCBI Taxonomy" id="1775135"/>
    <lineage>
        <taxon>Bacteria</taxon>
        <taxon>Bacillati</taxon>
        <taxon>Actinomycetota</taxon>
        <taxon>Actinomycetes</taxon>
        <taxon>Kitasatosporales</taxon>
        <taxon>Streptomycetaceae</taxon>
        <taxon>Streptomyces</taxon>
    </lineage>
</organism>
<dbReference type="SUPFAM" id="SSF55729">
    <property type="entry name" value="Acyl-CoA N-acyltransferases (Nat)"/>
    <property type="match status" value="2"/>
</dbReference>
<dbReference type="Pfam" id="PF00583">
    <property type="entry name" value="Acetyltransf_1"/>
    <property type="match status" value="1"/>
</dbReference>
<evidence type="ECO:0000256" key="2">
    <source>
        <dbReference type="ARBA" id="ARBA00023315"/>
    </source>
</evidence>
<dbReference type="EMBL" id="JAAAHS010000358">
    <property type="protein sequence ID" value="NBE55706.1"/>
    <property type="molecule type" value="Genomic_DNA"/>
</dbReference>
<dbReference type="Pfam" id="PF13508">
    <property type="entry name" value="Acetyltransf_7"/>
    <property type="match status" value="1"/>
</dbReference>
<gene>
    <name evidence="4" type="ORF">GUY60_30610</name>
</gene>
<reference evidence="4" key="1">
    <citation type="submission" date="2020-01" db="EMBL/GenBank/DDBJ databases">
        <title>Whole-genome analyses of novel actinobacteria.</title>
        <authorList>
            <person name="Sahin N."/>
        </authorList>
    </citation>
    <scope>NUCLEOTIDE SEQUENCE</scope>
    <source>
        <strain evidence="4">YC537</strain>
    </source>
</reference>
<dbReference type="RefSeq" id="WP_161703691.1">
    <property type="nucleotide sequence ID" value="NZ_JAAAHS010000358.1"/>
</dbReference>
<dbReference type="AlphaFoldDB" id="A0A964UUN8"/>
<dbReference type="PANTHER" id="PTHR43877">
    <property type="entry name" value="AMINOALKYLPHOSPHONATE N-ACETYLTRANSFERASE-RELATED-RELATED"/>
    <property type="match status" value="1"/>
</dbReference>
<dbReference type="GO" id="GO:0016747">
    <property type="term" value="F:acyltransferase activity, transferring groups other than amino-acyl groups"/>
    <property type="evidence" value="ECO:0007669"/>
    <property type="project" value="InterPro"/>
</dbReference>
<dbReference type="OrthoDB" id="4119890at2"/>
<name>A0A964UUN8_9ACTN</name>
<feature type="domain" description="N-acetyltransferase" evidence="3">
    <location>
        <begin position="158"/>
        <end position="308"/>
    </location>
</feature>
<keyword evidence="1" id="KW-0808">Transferase</keyword>
<evidence type="ECO:0000256" key="1">
    <source>
        <dbReference type="ARBA" id="ARBA00022679"/>
    </source>
</evidence>
<dbReference type="CDD" id="cd04301">
    <property type="entry name" value="NAT_SF"/>
    <property type="match status" value="2"/>
</dbReference>
<proteinExistence type="predicted"/>
<feature type="domain" description="N-acetyltransferase" evidence="3">
    <location>
        <begin position="3"/>
        <end position="155"/>
    </location>
</feature>
<sequence length="308" mass="33181">MTVLVREFRPADAEATTEVLRAAIPFLVTTPEAMIRSVTHANPARAFRLLVAEVDGRVVGRAEVGLAYESDTPGQAYANVYVHPEFRGRGAGSLLLRTAEEQLALAGARSVYSWVLDESANRVFAERRGYEARRSAHFLRLDLADGTLPPLPEVPAGVELRTAADFAADPRPLFTLDAATTADEPGDIGTELDDYEDWLTTAWGHPCLDRELTVVAVVDGAPAAFTAAHTDGAGRYLSGMTGVHRAHRGRGLAKLVKAHSLHRAGAAGLTEAFTGNDAENQPMLAVNKWFGYDICATEVRHVRELGIG</sequence>